<evidence type="ECO:0000313" key="5">
    <source>
        <dbReference type="Proteomes" id="UP000504634"/>
    </source>
</evidence>
<dbReference type="Pfam" id="PF23619">
    <property type="entry name" value="Ig_VWA7"/>
    <property type="match status" value="1"/>
</dbReference>
<feature type="region of interest" description="Disordered" evidence="1">
    <location>
        <begin position="87"/>
        <end position="319"/>
    </location>
</feature>
<feature type="compositionally biased region" description="Low complexity" evidence="1">
    <location>
        <begin position="274"/>
        <end position="313"/>
    </location>
</feature>
<protein>
    <submittedName>
        <fullName evidence="6">Uncharacterized protein LOC115631949</fullName>
    </submittedName>
</protein>
<feature type="compositionally biased region" description="Acidic residues" evidence="1">
    <location>
        <begin position="107"/>
        <end position="118"/>
    </location>
</feature>
<evidence type="ECO:0000256" key="3">
    <source>
        <dbReference type="SAM" id="SignalP"/>
    </source>
</evidence>
<feature type="compositionally biased region" description="Polar residues" evidence="1">
    <location>
        <begin position="87"/>
        <end position="106"/>
    </location>
</feature>
<evidence type="ECO:0000256" key="2">
    <source>
        <dbReference type="SAM" id="Phobius"/>
    </source>
</evidence>
<feature type="region of interest" description="Disordered" evidence="1">
    <location>
        <begin position="712"/>
        <end position="734"/>
    </location>
</feature>
<feature type="compositionally biased region" description="Low complexity" evidence="1">
    <location>
        <begin position="151"/>
        <end position="166"/>
    </location>
</feature>
<keyword evidence="2" id="KW-0812">Transmembrane</keyword>
<evidence type="ECO:0000259" key="4">
    <source>
        <dbReference type="Pfam" id="PF23619"/>
    </source>
</evidence>
<feature type="domain" description="VWA7 Ig-like" evidence="4">
    <location>
        <begin position="784"/>
        <end position="872"/>
    </location>
</feature>
<evidence type="ECO:0000313" key="6">
    <source>
        <dbReference type="RefSeq" id="XP_030384663.1"/>
    </source>
</evidence>
<sequence>MILRTIFWPIGLLLLLLVGPLHMVSADDDYQDDAGSSQDGAGSASEDIYEPAQLNEQLTAEAKHRNSLEDDGAMPAHTDNGLTSMEQTTLSTVKPSATEAPSAQSVEQDENTAAEVTDEAPTQKQPQKHSQEYYYEVQEEEEKGQSEQKQAETATKSATTTKPTTTMIPEYVRKAKAERFPLKESSNKLPMEHDNSDYAEDEPETELEQQTQTSKESSDELYNHQAEQPVPQAQIQEHQELPFRQKPKAFKKSNEDDYYYDEQRDSESEERRTTTTPASTTTIATTAAATRTTTSTSSSTTTTTTTTTTAAPTTVPPVPAKPLLQARFGFAWPSTTTAPTTPTPVATIATTTMPHKQPKHIHVSSPRPELLPADQLRNYIKDVYIRMPLAVIVDPSAASLDKAKRLYIDALQDKNINVKIVLVTLNAAGAPAAFSFNNTREFIAGLNSTREHEGGDAFVGVLHAAELVPYDSAVFISTAQIPPHTELVQDAAITLLKKRIRLFLLWYGERAASENETEEAVGGILGEVAIRSGGEIIHIVSTEHGQHIAGNTLTLIADAYQGAKELELPVDTTLSSLHVKIDAPMRRATLETPNGEINLKKLVKFKPATEDRDTAQVADANELDAYVPLNKLRKATAFTLKLIPEQPTNVYSVFIRAERKADVFLGDIIKRFDSYYLNGHDSYPTRFDDNRMPGALSTSRMAKFSKMTHAKLKFPEERKPEENSESPSPKTEVETFSDAEVHLDASPVMNQTQVSAANVGYGMTQRSSLSGMLMQRCGTKIELSTQSKLLVAAGQMSQLFFEVTNMRAETVYQNVQVTDERRFLVQLTPSSLFLKPQETTTVRLTVLVPAGTAQGTTDRITFTVNGNERTTQAVNLKVISSIDAQDTTGPSLSWEFGSRCDYVAADAINCGERFWTLDVTAQDWQSGILRMQTTPSEGLFYRNYFTAGTTEKLKATYMASCCEPTVSVSAHDAAGNVRTINIDVRDIVLTEAAIAAIVLGAILLLLLIVLIIFGIVWCCRRRKISLELPTYRSHSTRSME</sequence>
<evidence type="ECO:0000256" key="1">
    <source>
        <dbReference type="SAM" id="MobiDB-lite"/>
    </source>
</evidence>
<feature type="transmembrane region" description="Helical" evidence="2">
    <location>
        <begin position="992"/>
        <end position="1019"/>
    </location>
</feature>
<keyword evidence="3" id="KW-0732">Signal</keyword>
<proteinExistence type="predicted"/>
<feature type="compositionally biased region" description="Basic and acidic residues" evidence="1">
    <location>
        <begin position="713"/>
        <end position="722"/>
    </location>
</feature>
<dbReference type="InterPro" id="IPR057615">
    <property type="entry name" value="Ig_VWA7"/>
</dbReference>
<feature type="chain" id="PRO_5026663056" evidence="3">
    <location>
        <begin position="27"/>
        <end position="1040"/>
    </location>
</feature>
<keyword evidence="5" id="KW-1185">Reference proteome</keyword>
<keyword evidence="2" id="KW-0472">Membrane</keyword>
<name>A0A6J2UB32_DROLE</name>
<feature type="signal peptide" evidence="3">
    <location>
        <begin position="1"/>
        <end position="26"/>
    </location>
</feature>
<reference evidence="6" key="1">
    <citation type="submission" date="2025-08" db="UniProtKB">
        <authorList>
            <consortium name="RefSeq"/>
        </authorList>
    </citation>
    <scope>IDENTIFICATION</scope>
    <source>
        <strain evidence="6">11010-0011.00</strain>
        <tissue evidence="6">Whole body</tissue>
    </source>
</reference>
<dbReference type="GeneID" id="115631949"/>
<organism evidence="5 6">
    <name type="scientific">Drosophila lebanonensis</name>
    <name type="common">Fruit fly</name>
    <name type="synonym">Scaptodrosophila lebanonensis</name>
    <dbReference type="NCBI Taxonomy" id="7225"/>
    <lineage>
        <taxon>Eukaryota</taxon>
        <taxon>Metazoa</taxon>
        <taxon>Ecdysozoa</taxon>
        <taxon>Arthropoda</taxon>
        <taxon>Hexapoda</taxon>
        <taxon>Insecta</taxon>
        <taxon>Pterygota</taxon>
        <taxon>Neoptera</taxon>
        <taxon>Endopterygota</taxon>
        <taxon>Diptera</taxon>
        <taxon>Brachycera</taxon>
        <taxon>Muscomorpha</taxon>
        <taxon>Ephydroidea</taxon>
        <taxon>Drosophilidae</taxon>
        <taxon>Scaptodrosophila</taxon>
    </lineage>
</organism>
<feature type="compositionally biased region" description="Basic and acidic residues" evidence="1">
    <location>
        <begin position="261"/>
        <end position="273"/>
    </location>
</feature>
<dbReference type="RefSeq" id="XP_030384663.1">
    <property type="nucleotide sequence ID" value="XM_030528803.1"/>
</dbReference>
<feature type="compositionally biased region" description="Acidic residues" evidence="1">
    <location>
        <begin position="197"/>
        <end position="207"/>
    </location>
</feature>
<dbReference type="OrthoDB" id="6610237at2759"/>
<gene>
    <name evidence="6" type="primary">LOC115631949</name>
</gene>
<dbReference type="AlphaFoldDB" id="A0A6J2UB32"/>
<keyword evidence="2" id="KW-1133">Transmembrane helix</keyword>
<feature type="compositionally biased region" description="Basic and acidic residues" evidence="1">
    <location>
        <begin position="171"/>
        <end position="196"/>
    </location>
</feature>
<accession>A0A6J2UB32</accession>
<dbReference type="Proteomes" id="UP000504634">
    <property type="component" value="Unplaced"/>
</dbReference>